<dbReference type="PANTHER" id="PTHR43329">
    <property type="entry name" value="EPOXIDE HYDROLASE"/>
    <property type="match status" value="1"/>
</dbReference>
<reference evidence="2 3" key="1">
    <citation type="submission" date="2024-02" db="EMBL/GenBank/DDBJ databases">
        <authorList>
            <person name="Daric V."/>
            <person name="Darras S."/>
        </authorList>
    </citation>
    <scope>NUCLEOTIDE SEQUENCE [LARGE SCALE GENOMIC DNA]</scope>
</reference>
<accession>A0ABP0FY45</accession>
<dbReference type="NCBIfam" id="NF002938">
    <property type="entry name" value="PRK03592.1"/>
    <property type="match status" value="1"/>
</dbReference>
<sequence>MLTRSNISAGRLLCLTGHLKPCPTSIRSITSQSKEISICDGTMHYVDTEKHPERAVIFLHGNPTSSFLWRRIIPHVQDVARCLAPDLIGMGRSSKVTGSMYTFEDHFKYLSKWFDSIDLPEKLNLVVHDWGSGLGFHWANLHRGRVASITHMESLVSPLKSWDEFPEGGRKIFQAMRSPAGEELVLKKNIFVERILPSSIIRKLDEKEMTSYLDPFKEPGKDRLPTLTWPREIPIESDGPANVVQFAKSWKSWLEQSSDLPKLYINAHPGFFSSFIKQITRDWPNHRVVEVKGHHFLQEDSPDEIGRALRDFLQKDVFN</sequence>
<dbReference type="SUPFAM" id="SSF53474">
    <property type="entry name" value="alpha/beta-Hydrolases"/>
    <property type="match status" value="1"/>
</dbReference>
<dbReference type="InterPro" id="IPR029058">
    <property type="entry name" value="AB_hydrolase_fold"/>
</dbReference>
<dbReference type="Pfam" id="PF00561">
    <property type="entry name" value="Abhydrolase_1"/>
    <property type="match status" value="1"/>
</dbReference>
<evidence type="ECO:0000313" key="2">
    <source>
        <dbReference type="EMBL" id="CAK8684518.1"/>
    </source>
</evidence>
<dbReference type="Gene3D" id="3.40.50.1820">
    <property type="entry name" value="alpha/beta hydrolase"/>
    <property type="match status" value="1"/>
</dbReference>
<keyword evidence="3" id="KW-1185">Reference proteome</keyword>
<feature type="domain" description="AB hydrolase-1" evidence="1">
    <location>
        <begin position="55"/>
        <end position="177"/>
    </location>
</feature>
<dbReference type="Proteomes" id="UP001642483">
    <property type="component" value="Unassembled WGS sequence"/>
</dbReference>
<proteinExistence type="predicted"/>
<evidence type="ECO:0000313" key="3">
    <source>
        <dbReference type="Proteomes" id="UP001642483"/>
    </source>
</evidence>
<dbReference type="InterPro" id="IPR000073">
    <property type="entry name" value="AB_hydrolase_1"/>
</dbReference>
<dbReference type="EMBL" id="CAWYQH010000097">
    <property type="protein sequence ID" value="CAK8684518.1"/>
    <property type="molecule type" value="Genomic_DNA"/>
</dbReference>
<protein>
    <recommendedName>
        <fullName evidence="1">AB hydrolase-1 domain-containing protein</fullName>
    </recommendedName>
</protein>
<gene>
    <name evidence="2" type="ORF">CVLEPA_LOCUS15494</name>
</gene>
<name>A0ABP0FY45_CLALP</name>
<evidence type="ECO:0000259" key="1">
    <source>
        <dbReference type="Pfam" id="PF00561"/>
    </source>
</evidence>
<organism evidence="2 3">
    <name type="scientific">Clavelina lepadiformis</name>
    <name type="common">Light-bulb sea squirt</name>
    <name type="synonym">Ascidia lepadiformis</name>
    <dbReference type="NCBI Taxonomy" id="159417"/>
    <lineage>
        <taxon>Eukaryota</taxon>
        <taxon>Metazoa</taxon>
        <taxon>Chordata</taxon>
        <taxon>Tunicata</taxon>
        <taxon>Ascidiacea</taxon>
        <taxon>Aplousobranchia</taxon>
        <taxon>Clavelinidae</taxon>
        <taxon>Clavelina</taxon>
    </lineage>
</organism>
<comment type="caution">
    <text evidence="2">The sequence shown here is derived from an EMBL/GenBank/DDBJ whole genome shotgun (WGS) entry which is preliminary data.</text>
</comment>